<dbReference type="STRING" id="867900.Celly_2224"/>
<feature type="signal peptide" evidence="1">
    <location>
        <begin position="1"/>
        <end position="18"/>
    </location>
</feature>
<dbReference type="eggNOG" id="COG0251">
    <property type="taxonomic scope" value="Bacteria"/>
</dbReference>
<dbReference type="EMBL" id="CP002534">
    <property type="protein sequence ID" value="ADY30044.1"/>
    <property type="molecule type" value="Genomic_DNA"/>
</dbReference>
<proteinExistence type="predicted"/>
<dbReference type="InterPro" id="IPR006175">
    <property type="entry name" value="YjgF/YER057c/UK114"/>
</dbReference>
<dbReference type="OrthoDB" id="881979at2"/>
<keyword evidence="3" id="KW-1185">Reference proteome</keyword>
<dbReference type="InterPro" id="IPR035959">
    <property type="entry name" value="RutC-like_sf"/>
</dbReference>
<dbReference type="Pfam" id="PF01042">
    <property type="entry name" value="Ribonuc_L-PSP"/>
    <property type="match status" value="1"/>
</dbReference>
<feature type="chain" id="PRO_5003255900" evidence="1">
    <location>
        <begin position="19"/>
        <end position="154"/>
    </location>
</feature>
<dbReference type="Gene3D" id="3.30.1330.40">
    <property type="entry name" value="RutC-like"/>
    <property type="match status" value="1"/>
</dbReference>
<protein>
    <submittedName>
        <fullName evidence="2">Endoribonuclease L-PSP</fullName>
    </submittedName>
</protein>
<accession>F0RFR9</accession>
<evidence type="ECO:0000313" key="3">
    <source>
        <dbReference type="Proteomes" id="UP000007487"/>
    </source>
</evidence>
<evidence type="ECO:0000256" key="1">
    <source>
        <dbReference type="SAM" id="SignalP"/>
    </source>
</evidence>
<evidence type="ECO:0000313" key="2">
    <source>
        <dbReference type="EMBL" id="ADY30044.1"/>
    </source>
</evidence>
<dbReference type="PANTHER" id="PTHR43857:SF1">
    <property type="entry name" value="YJGH FAMILY PROTEIN"/>
    <property type="match status" value="1"/>
</dbReference>
<dbReference type="HOGENOM" id="CLU_100715_4_2_10"/>
<reference evidence="2 3" key="1">
    <citation type="journal article" date="2011" name="Stand. Genomic Sci.">
        <title>Complete genome sequence of Cellulophaga lytica type strain (LIM- 21).</title>
        <authorList>
            <person name="Pati A."/>
            <person name="Abt B."/>
            <person name="Teshima H."/>
            <person name="Nolan M."/>
            <person name="Lapidus A."/>
            <person name="Lucas S."/>
            <person name="Hammon N."/>
            <person name="Deshpande S."/>
            <person name="Cheng J.F."/>
            <person name="Tapia R."/>
            <person name="Han C."/>
            <person name="Goodwin L."/>
            <person name="Pitluck S."/>
            <person name="Liolios K."/>
            <person name="Pagani I."/>
            <person name="Mavromatis K."/>
            <person name="Ovchinikova G."/>
            <person name="Chen A."/>
            <person name="Palaniappan K."/>
            <person name="Land M."/>
            <person name="Hauser L."/>
            <person name="Jeffries C.D."/>
            <person name="Detter J.C."/>
            <person name="Brambilla E.M."/>
            <person name="Kannan K.P."/>
            <person name="Rohde M."/>
            <person name="Spring S."/>
            <person name="Goker M."/>
            <person name="Woyke T."/>
            <person name="Bristow J."/>
            <person name="Eisen J.A."/>
            <person name="Markowitz V."/>
            <person name="Hugenholtz P."/>
            <person name="Kyrpides N.C."/>
            <person name="Klenk H.P."/>
            <person name="Ivanova N."/>
        </authorList>
    </citation>
    <scope>NUCLEOTIDE SEQUENCE [LARGE SCALE GENOMIC DNA]</scope>
    <source>
        <strain evidence="3">ATCC 23178 / DSM 7489 / JCM 8516 / NBRC 14961 / NCIMB 1423 / VKM B-1433 / Cy l20</strain>
    </source>
</reference>
<keyword evidence="1" id="KW-0732">Signal</keyword>
<gene>
    <name evidence="2" type="ordered locus">Celly_2224</name>
</gene>
<dbReference type="AlphaFoldDB" id="F0RFR9"/>
<dbReference type="KEGG" id="cly:Celly_2224"/>
<name>F0RFR9_CELLC</name>
<organism evidence="2 3">
    <name type="scientific">Cellulophaga lytica (strain ATCC 23178 / DSM 7489 / JCM 8516 / NBRC 14961 / NCIMB 1423 / VKM B-1433 / Cy l20)</name>
    <dbReference type="NCBI Taxonomy" id="867900"/>
    <lineage>
        <taxon>Bacteria</taxon>
        <taxon>Pseudomonadati</taxon>
        <taxon>Bacteroidota</taxon>
        <taxon>Flavobacteriia</taxon>
        <taxon>Flavobacteriales</taxon>
        <taxon>Flavobacteriaceae</taxon>
        <taxon>Cellulophaga</taxon>
    </lineage>
</organism>
<sequence>MRNKIVAIILLITVSALAQNKKEEKMEKRIINPWKWQNERSYAQAIEVRKPEGTLYVSGQTAIDADGKSSTADMQTQLLKSIENLEKVITEAGYECKNIVRLNIYTTSSEELFTCFDIFQNWIKKHNIKQASTLLEVKSLFETLKIELEVTVVK</sequence>
<dbReference type="SUPFAM" id="SSF55298">
    <property type="entry name" value="YjgF-like"/>
    <property type="match status" value="1"/>
</dbReference>
<dbReference type="Proteomes" id="UP000007487">
    <property type="component" value="Chromosome"/>
</dbReference>
<dbReference type="PANTHER" id="PTHR43857">
    <property type="entry name" value="BLR7761 PROTEIN"/>
    <property type="match status" value="1"/>
</dbReference>
<dbReference type="CDD" id="cd00448">
    <property type="entry name" value="YjgF_YER057c_UK114_family"/>
    <property type="match status" value="1"/>
</dbReference>